<comment type="domain">
    <text evidence="12">Contains an N-terminal zinc-binding domain, a central core domain that contains the primase activity, and a C-terminal DnaB-binding domain.</text>
</comment>
<dbReference type="Gene3D" id="1.20.50.20">
    <property type="entry name" value="DnaG, RNA polymerase domain, helical bundle"/>
    <property type="match status" value="1"/>
</dbReference>
<comment type="function">
    <text evidence="12 13">RNA polymerase that catalyzes the synthesis of short RNA molecules used as primers for DNA polymerase during DNA replication.</text>
</comment>
<dbReference type="FunFam" id="3.90.980.10:FF:000001">
    <property type="entry name" value="DNA primase"/>
    <property type="match status" value="1"/>
</dbReference>
<dbReference type="InterPro" id="IPR037068">
    <property type="entry name" value="DNA_primase_core_N_sf"/>
</dbReference>
<evidence type="ECO:0000256" key="14">
    <source>
        <dbReference type="PIRSR" id="PIRSR002811-1"/>
    </source>
</evidence>
<dbReference type="GO" id="GO:0006269">
    <property type="term" value="P:DNA replication, synthesis of primer"/>
    <property type="evidence" value="ECO:0007669"/>
    <property type="project" value="UniProtKB-UniRule"/>
</dbReference>
<dbReference type="Gene3D" id="3.40.1360.10">
    <property type="match status" value="1"/>
</dbReference>
<comment type="catalytic activity">
    <reaction evidence="12">
        <text>ssDNA + n NTP = ssDNA/pppN(pN)n-1 hybrid + (n-1) diphosphate.</text>
        <dbReference type="EC" id="2.7.7.101"/>
    </reaction>
</comment>
<evidence type="ECO:0000313" key="17">
    <source>
        <dbReference type="Proteomes" id="UP000070250"/>
    </source>
</evidence>
<keyword evidence="2 12" id="KW-0639">Primosome</keyword>
<protein>
    <recommendedName>
        <fullName evidence="12 13">DNA primase</fullName>
        <ecNumber evidence="12">2.7.7.101</ecNumber>
    </recommendedName>
</protein>
<dbReference type="Proteomes" id="UP000070250">
    <property type="component" value="Chromosome"/>
</dbReference>
<evidence type="ECO:0000256" key="5">
    <source>
        <dbReference type="ARBA" id="ARBA00022705"/>
    </source>
</evidence>
<evidence type="ECO:0000256" key="13">
    <source>
        <dbReference type="PIRNR" id="PIRNR002811"/>
    </source>
</evidence>
<dbReference type="GO" id="GO:0003899">
    <property type="term" value="F:DNA-directed RNA polymerase activity"/>
    <property type="evidence" value="ECO:0007669"/>
    <property type="project" value="UniProtKB-UniRule"/>
</dbReference>
<proteinExistence type="inferred from homology"/>
<keyword evidence="4 12" id="KW-0548">Nucleotidyltransferase</keyword>
<dbReference type="InterPro" id="IPR002694">
    <property type="entry name" value="Znf_CHC2"/>
</dbReference>
<keyword evidence="9" id="KW-0460">Magnesium</keyword>
<keyword evidence="1 12" id="KW-0240">DNA-directed RNA polymerase</keyword>
<dbReference type="PIRSF" id="PIRSF002811">
    <property type="entry name" value="DnaG"/>
    <property type="match status" value="1"/>
</dbReference>
<dbReference type="GO" id="GO:0003677">
    <property type="term" value="F:DNA binding"/>
    <property type="evidence" value="ECO:0007669"/>
    <property type="project" value="UniProtKB-KW"/>
</dbReference>
<dbReference type="Pfam" id="PF01807">
    <property type="entry name" value="Zn_ribbon_DnaG"/>
    <property type="match status" value="1"/>
</dbReference>
<evidence type="ECO:0000256" key="8">
    <source>
        <dbReference type="ARBA" id="ARBA00022833"/>
    </source>
</evidence>
<dbReference type="PROSITE" id="PS50880">
    <property type="entry name" value="TOPRIM"/>
    <property type="match status" value="1"/>
</dbReference>
<dbReference type="NCBIfam" id="TIGR01391">
    <property type="entry name" value="dnaG"/>
    <property type="match status" value="1"/>
</dbReference>
<dbReference type="Pfam" id="PF13662">
    <property type="entry name" value="Toprim_4"/>
    <property type="match status" value="1"/>
</dbReference>
<keyword evidence="8 12" id="KW-0862">Zinc</keyword>
<feature type="domain" description="Toprim" evidence="15">
    <location>
        <begin position="262"/>
        <end position="344"/>
    </location>
</feature>
<sequence length="599" mass="67018">MSGRIPQHFIDELIARADIVELIGMRVPLKKHGKEFKACCPFHGEKTPSFTVVPEKQFYHCFGCGAHGTALGFLMEHDHLSFVEAVEDLAERVGLEVPRENRAIARPTTSDGLFAILEEAARLYRRELENSERARNYFRARGLDGEIAANFGLGHAPDAWDFLTRTLGRSDSDRQQLLRAGLIVERERKPSPREGSAGYYDRFRDRVMFPIRDARGRTIGFGGRVLDKGEPKYLNSPETELFHKGRELYGLYEARQASRILPRLLIVEGYMDVIRLHQAGIAYAVATLGTATTPDHLTRVFRLCNELVFCFDGDRAGRAAAWKALENSLSQMREGRQIRFLFLPDGQDPDSLVGAEGREAFEERLGGAVPLSEYFINHLSAQVDLQSLDGRARLGELARPLLERIPVGLYRELLADAVARTVGLDRARLNVALHRQDGVAAGTDTSASPHPRTHLGRHSLVRQAIRLLVHYPQIANCIPDTATLARLERPGAALLVELIETLKAQPCATTGTLLERWRNRPDIRALAKLATQEPLIRDMDGAASELRGAIQQLAEESNLMREIQLLRKRTGPGLDETEQAELQALLVRPRGHPPALHRR</sequence>
<evidence type="ECO:0000256" key="2">
    <source>
        <dbReference type="ARBA" id="ARBA00022515"/>
    </source>
</evidence>
<dbReference type="InterPro" id="IPR013173">
    <property type="entry name" value="DNA_primase_DnaG_DnaB-bd_dom"/>
</dbReference>
<dbReference type="FunFam" id="3.90.580.10:FF:000001">
    <property type="entry name" value="DNA primase"/>
    <property type="match status" value="1"/>
</dbReference>
<dbReference type="InterPro" id="IPR036977">
    <property type="entry name" value="DNA_primase_Znf_CHC2"/>
</dbReference>
<dbReference type="PANTHER" id="PTHR30313:SF2">
    <property type="entry name" value="DNA PRIMASE"/>
    <property type="match status" value="1"/>
</dbReference>
<dbReference type="KEGG" id="sdf:ACG33_01105"/>
<keyword evidence="5 12" id="KW-0235">DNA replication</keyword>
<dbReference type="InterPro" id="IPR006295">
    <property type="entry name" value="DNA_primase_DnaG"/>
</dbReference>
<dbReference type="Gene3D" id="3.90.580.10">
    <property type="entry name" value="Zinc finger, CHC2-type domain"/>
    <property type="match status" value="1"/>
</dbReference>
<keyword evidence="11 12" id="KW-0804">Transcription</keyword>
<dbReference type="GO" id="GO:0008270">
    <property type="term" value="F:zinc ion binding"/>
    <property type="evidence" value="ECO:0007669"/>
    <property type="project" value="UniProtKB-UniRule"/>
</dbReference>
<dbReference type="InterPro" id="IPR016136">
    <property type="entry name" value="DNA_helicase_N/primase_C"/>
</dbReference>
<dbReference type="Pfam" id="PF10410">
    <property type="entry name" value="DnaB_bind"/>
    <property type="match status" value="1"/>
</dbReference>
<evidence type="ECO:0000256" key="9">
    <source>
        <dbReference type="ARBA" id="ARBA00022842"/>
    </source>
</evidence>
<keyword evidence="3 12" id="KW-0808">Transferase</keyword>
<keyword evidence="10 12" id="KW-0238">DNA-binding</keyword>
<dbReference type="SUPFAM" id="SSF117023">
    <property type="entry name" value="DNA primase DnaG, C-terminal domain"/>
    <property type="match status" value="1"/>
</dbReference>
<dbReference type="AlphaFoldDB" id="A0A127F800"/>
<evidence type="ECO:0000256" key="1">
    <source>
        <dbReference type="ARBA" id="ARBA00022478"/>
    </source>
</evidence>
<name>A0A127F800_STEDE</name>
<evidence type="ECO:0000256" key="12">
    <source>
        <dbReference type="HAMAP-Rule" id="MF_00974"/>
    </source>
</evidence>
<dbReference type="PATRIC" id="fig|465721.4.peg.241"/>
<dbReference type="STRING" id="465721.ACG33_01105"/>
<dbReference type="RefSeq" id="WP_066917983.1">
    <property type="nucleotide sequence ID" value="NZ_CP011971.1"/>
</dbReference>
<evidence type="ECO:0000313" key="16">
    <source>
        <dbReference type="EMBL" id="AMN45725.1"/>
    </source>
</evidence>
<reference evidence="16 17" key="1">
    <citation type="submission" date="2015-06" db="EMBL/GenBank/DDBJ databases">
        <title>A Comprehensive Approach to Explore the Metabolic and Phylogenetic Diversity of Bacterial Steroid Degradation in the Environment: Testosterone as an Example.</title>
        <authorList>
            <person name="Yang F.-C."/>
            <person name="Chen Y.-L."/>
            <person name="Yu C.-P."/>
            <person name="Tang S.-L."/>
            <person name="Wang P.-H."/>
            <person name="Ismail W."/>
            <person name="Wang C.-H."/>
            <person name="Yang C.-Y."/>
            <person name="Chiang Y.-R."/>
        </authorList>
    </citation>
    <scope>NUCLEOTIDE SEQUENCE [LARGE SCALE GENOMIC DNA]</scope>
    <source>
        <strain evidence="16 17">DSM 18526</strain>
    </source>
</reference>
<organism evidence="16 17">
    <name type="scientific">Steroidobacter denitrificans</name>
    <dbReference type="NCBI Taxonomy" id="465721"/>
    <lineage>
        <taxon>Bacteria</taxon>
        <taxon>Pseudomonadati</taxon>
        <taxon>Pseudomonadota</taxon>
        <taxon>Gammaproteobacteria</taxon>
        <taxon>Steroidobacterales</taxon>
        <taxon>Steroidobacteraceae</taxon>
        <taxon>Steroidobacter</taxon>
    </lineage>
</organism>
<dbReference type="EMBL" id="CP011971">
    <property type="protein sequence ID" value="AMN45725.1"/>
    <property type="molecule type" value="Genomic_DNA"/>
</dbReference>
<dbReference type="GO" id="GO:0005737">
    <property type="term" value="C:cytoplasm"/>
    <property type="evidence" value="ECO:0007669"/>
    <property type="project" value="TreeGrafter"/>
</dbReference>
<dbReference type="GO" id="GO:1990077">
    <property type="term" value="C:primosome complex"/>
    <property type="evidence" value="ECO:0007669"/>
    <property type="project" value="UniProtKB-KW"/>
</dbReference>
<dbReference type="SUPFAM" id="SSF57783">
    <property type="entry name" value="Zinc beta-ribbon"/>
    <property type="match status" value="1"/>
</dbReference>
<dbReference type="InterPro" id="IPR030846">
    <property type="entry name" value="DnaG_bac"/>
</dbReference>
<dbReference type="SUPFAM" id="SSF56731">
    <property type="entry name" value="DNA primase core"/>
    <property type="match status" value="1"/>
</dbReference>
<evidence type="ECO:0000256" key="10">
    <source>
        <dbReference type="ARBA" id="ARBA00023125"/>
    </source>
</evidence>
<evidence type="ECO:0000256" key="4">
    <source>
        <dbReference type="ARBA" id="ARBA00022695"/>
    </source>
</evidence>
<dbReference type="PANTHER" id="PTHR30313">
    <property type="entry name" value="DNA PRIMASE"/>
    <property type="match status" value="1"/>
</dbReference>
<dbReference type="SMART" id="SM00400">
    <property type="entry name" value="ZnF_CHCC"/>
    <property type="match status" value="1"/>
</dbReference>
<dbReference type="Gene3D" id="3.90.980.10">
    <property type="entry name" value="DNA primase, catalytic core, N-terminal domain"/>
    <property type="match status" value="1"/>
</dbReference>
<evidence type="ECO:0000256" key="6">
    <source>
        <dbReference type="ARBA" id="ARBA00022723"/>
    </source>
</evidence>
<evidence type="ECO:0000256" key="7">
    <source>
        <dbReference type="ARBA" id="ARBA00022771"/>
    </source>
</evidence>
<keyword evidence="17" id="KW-1185">Reference proteome</keyword>
<keyword evidence="7 12" id="KW-0863">Zinc-finger</keyword>
<dbReference type="InterPro" id="IPR019475">
    <property type="entry name" value="DNA_primase_DnaB-bd"/>
</dbReference>
<dbReference type="Pfam" id="PF08278">
    <property type="entry name" value="DnaG_DnaB_bind"/>
    <property type="match status" value="1"/>
</dbReference>
<dbReference type="InterPro" id="IPR006171">
    <property type="entry name" value="TOPRIM_dom"/>
</dbReference>
<evidence type="ECO:0000259" key="15">
    <source>
        <dbReference type="PROSITE" id="PS50880"/>
    </source>
</evidence>
<comment type="similarity">
    <text evidence="12 13">Belongs to the DnaG primase family.</text>
</comment>
<comment type="cofactor">
    <cofactor evidence="12 13 14">
        <name>Zn(2+)</name>
        <dbReference type="ChEBI" id="CHEBI:29105"/>
    </cofactor>
    <text evidence="12 13 14">Binds 1 zinc ion per monomer.</text>
</comment>
<dbReference type="SMART" id="SM00766">
    <property type="entry name" value="DnaG_DnaB_bind"/>
    <property type="match status" value="1"/>
</dbReference>
<dbReference type="InterPro" id="IPR034151">
    <property type="entry name" value="TOPRIM_DnaG_bac"/>
</dbReference>
<evidence type="ECO:0000256" key="11">
    <source>
        <dbReference type="ARBA" id="ARBA00023163"/>
    </source>
</evidence>
<gene>
    <name evidence="12" type="primary">dnaG</name>
    <name evidence="16" type="ORF">ACG33_01105</name>
</gene>
<comment type="subunit">
    <text evidence="12">Monomer. Interacts with DnaB.</text>
</comment>
<dbReference type="Gene3D" id="1.10.860.10">
    <property type="entry name" value="DNAb Helicase, Chain A"/>
    <property type="match status" value="1"/>
</dbReference>
<dbReference type="InterPro" id="IPR013264">
    <property type="entry name" value="DNAG_N"/>
</dbReference>
<dbReference type="GO" id="GO:0000428">
    <property type="term" value="C:DNA-directed RNA polymerase complex"/>
    <property type="evidence" value="ECO:0007669"/>
    <property type="project" value="UniProtKB-KW"/>
</dbReference>
<dbReference type="InterPro" id="IPR050219">
    <property type="entry name" value="DnaG_primase"/>
</dbReference>
<dbReference type="SMART" id="SM00493">
    <property type="entry name" value="TOPRIM"/>
    <property type="match status" value="1"/>
</dbReference>
<feature type="zinc finger region" description="CHC2-type" evidence="12 14">
    <location>
        <begin position="40"/>
        <end position="64"/>
    </location>
</feature>
<dbReference type="CDD" id="cd03364">
    <property type="entry name" value="TOPRIM_DnaG_primases"/>
    <property type="match status" value="1"/>
</dbReference>
<accession>A0A127F800</accession>
<dbReference type="FunFam" id="3.40.1360.10:FF:000002">
    <property type="entry name" value="DNA primase"/>
    <property type="match status" value="1"/>
</dbReference>
<evidence type="ECO:0000256" key="3">
    <source>
        <dbReference type="ARBA" id="ARBA00022679"/>
    </source>
</evidence>
<keyword evidence="6 12" id="KW-0479">Metal-binding</keyword>
<dbReference type="EC" id="2.7.7.101" evidence="12"/>
<dbReference type="OrthoDB" id="9803773at2"/>
<dbReference type="HAMAP" id="MF_00974">
    <property type="entry name" value="DNA_primase_DnaG"/>
    <property type="match status" value="1"/>
</dbReference>
<dbReference type="Pfam" id="PF08275">
    <property type="entry name" value="DNAG_N"/>
    <property type="match status" value="1"/>
</dbReference>